<dbReference type="Proteomes" id="UP000190831">
    <property type="component" value="Chromosome A"/>
</dbReference>
<evidence type="ECO:0000313" key="7">
    <source>
        <dbReference type="Proteomes" id="UP000190831"/>
    </source>
</evidence>
<gene>
    <name evidence="6" type="ORF">LAFE_0A02146G</name>
</gene>
<evidence type="ECO:0000256" key="4">
    <source>
        <dbReference type="ARBA" id="ARBA00022927"/>
    </source>
</evidence>
<dbReference type="PANTHER" id="PTHR40787">
    <property type="entry name" value="SECRETED PROTEIN"/>
    <property type="match status" value="1"/>
</dbReference>
<dbReference type="GO" id="GO:0005783">
    <property type="term" value="C:endoplasmic reticulum"/>
    <property type="evidence" value="ECO:0007669"/>
    <property type="project" value="UniProtKB-SubCell"/>
</dbReference>
<evidence type="ECO:0000256" key="3">
    <source>
        <dbReference type="ARBA" id="ARBA00022824"/>
    </source>
</evidence>
<keyword evidence="7" id="KW-1185">Reference proteome</keyword>
<accession>A0A1G4M6E0</accession>
<dbReference type="Pfam" id="PF08314">
    <property type="entry name" value="Sec39"/>
    <property type="match status" value="2"/>
</dbReference>
<feature type="domain" description="Sec39" evidence="5">
    <location>
        <begin position="331"/>
        <end position="650"/>
    </location>
</feature>
<dbReference type="AlphaFoldDB" id="A0A1G4M6E0"/>
<dbReference type="OrthoDB" id="342024at2759"/>
<organism evidence="6 7">
    <name type="scientific">Lachancea fermentati</name>
    <name type="common">Zygosaccharomyces fermentati</name>
    <dbReference type="NCBI Taxonomy" id="4955"/>
    <lineage>
        <taxon>Eukaryota</taxon>
        <taxon>Fungi</taxon>
        <taxon>Dikarya</taxon>
        <taxon>Ascomycota</taxon>
        <taxon>Saccharomycotina</taxon>
        <taxon>Saccharomycetes</taxon>
        <taxon>Saccharomycetales</taxon>
        <taxon>Saccharomycetaceae</taxon>
        <taxon>Lachancea</taxon>
    </lineage>
</organism>
<reference evidence="6 7" key="1">
    <citation type="submission" date="2016-03" db="EMBL/GenBank/DDBJ databases">
        <authorList>
            <person name="Devillers H."/>
        </authorList>
    </citation>
    <scope>NUCLEOTIDE SEQUENCE [LARGE SCALE GENOMIC DNA]</scope>
    <source>
        <strain evidence="6">CBS 6772</strain>
    </source>
</reference>
<evidence type="ECO:0000256" key="1">
    <source>
        <dbReference type="ARBA" id="ARBA00004240"/>
    </source>
</evidence>
<dbReference type="GO" id="GO:0015031">
    <property type="term" value="P:protein transport"/>
    <property type="evidence" value="ECO:0007669"/>
    <property type="project" value="UniProtKB-KW"/>
</dbReference>
<dbReference type="GO" id="GO:0006890">
    <property type="term" value="P:retrograde vesicle-mediated transport, Golgi to endoplasmic reticulum"/>
    <property type="evidence" value="ECO:0007669"/>
    <property type="project" value="InterPro"/>
</dbReference>
<sequence>MEKEQLYLLFCSFLVRADLKNTERLVRGTNSLNRKDAAEALCVLWPELDDPKNFAIIMNCLTEQVNDCEGILPSLLNGDENLIATVEMDPDTITSRYHALKGYVEATLEKYDLTVNIDDEQFSLLKARVIICNLVHADPLFYKSVWNSKIKINQSFEKWVSGILKPLAHFNKRSNHHLSISTFEGLTVSNILNLFWRTSETVTDLSISILRPILTYEIIPYIQFSHSYEEFLAEILNVGDFPLDTMPNYHLFKHMVLEMGHVFPDDLRASFEKQILSILYENGANISKVIRMNVSNEFISILSSLQSEISLANTPDVLTLKFYAEHMDTLQIYNLKDIYKLSQGSELAQKSYFSSVCKNVLGSTLTTSTLEELISLTDESYLFVKISKETKESIIIETLLNLGQFDLLHNFMARSTFHIEDSVLLKYFWRFFNNASNGSRLRPEIVKARKTLELLPEGAYDHLNILLEVADQLSQFSLSFTKMNNKKLPFKPSHIIELKNQPFDIITNLLSSNQGLYKDFKTTTEILKRLYGGLEITPSTPDFYNETSELLSLHIDFALGDMDFEFAYQKSSELLGRKDCRQFWSTVFQVGKFFDPNWPENEIPTEIIYLQLEILSKLLHICPEEEVEAVVSQWSGLEMELASRDIVNDKFSLSNNRSSKEFQQKIVQEVSSSVSNFLSSGFKWAIGDDAYN</sequence>
<dbReference type="PANTHER" id="PTHR40787:SF3">
    <property type="entry name" value="PROTEIN TRANSPORT PROTEIN SEC39"/>
    <property type="match status" value="1"/>
</dbReference>
<evidence type="ECO:0000259" key="5">
    <source>
        <dbReference type="Pfam" id="PF08314"/>
    </source>
</evidence>
<name>A0A1G4M6E0_LACFM</name>
<dbReference type="EMBL" id="LT598487">
    <property type="protein sequence ID" value="SCV99391.1"/>
    <property type="molecule type" value="Genomic_DNA"/>
</dbReference>
<feature type="domain" description="Sec39" evidence="5">
    <location>
        <begin position="7"/>
        <end position="226"/>
    </location>
</feature>
<protein>
    <submittedName>
        <fullName evidence="6">LAFE_0A02146g1_1</fullName>
    </submittedName>
</protein>
<comment type="subcellular location">
    <subcellularLocation>
        <location evidence="1">Endoplasmic reticulum</location>
    </subcellularLocation>
</comment>
<dbReference type="InterPro" id="IPR013244">
    <property type="entry name" value="Sec39_domain"/>
</dbReference>
<keyword evidence="4" id="KW-0653">Protein transport</keyword>
<proteinExistence type="predicted"/>
<dbReference type="OMA" id="KFVDPNW"/>
<keyword evidence="2" id="KW-0813">Transport</keyword>
<evidence type="ECO:0000256" key="2">
    <source>
        <dbReference type="ARBA" id="ARBA00022448"/>
    </source>
</evidence>
<keyword evidence="3" id="KW-0256">Endoplasmic reticulum</keyword>
<evidence type="ECO:0000313" key="6">
    <source>
        <dbReference type="EMBL" id="SCV99391.1"/>
    </source>
</evidence>